<dbReference type="Gene3D" id="3.40.50.2300">
    <property type="match status" value="1"/>
</dbReference>
<dbReference type="GO" id="GO:0043565">
    <property type="term" value="F:sequence-specific DNA binding"/>
    <property type="evidence" value="ECO:0007669"/>
    <property type="project" value="InterPro"/>
</dbReference>
<dbReference type="InterPro" id="IPR011006">
    <property type="entry name" value="CheY-like_superfamily"/>
</dbReference>
<evidence type="ECO:0000256" key="2">
    <source>
        <dbReference type="ARBA" id="ARBA00022490"/>
    </source>
</evidence>
<evidence type="ECO:0000313" key="14">
    <source>
        <dbReference type="Proteomes" id="UP000216207"/>
    </source>
</evidence>
<dbReference type="SUPFAM" id="SSF52172">
    <property type="entry name" value="CheY-like"/>
    <property type="match status" value="1"/>
</dbReference>
<dbReference type="SMART" id="SM00342">
    <property type="entry name" value="HTH_ARAC"/>
    <property type="match status" value="1"/>
</dbReference>
<evidence type="ECO:0000313" key="13">
    <source>
        <dbReference type="Proteomes" id="UP000216133"/>
    </source>
</evidence>
<dbReference type="Proteomes" id="UP000216133">
    <property type="component" value="Unassembled WGS sequence"/>
</dbReference>
<dbReference type="EMBL" id="NPBS01000082">
    <property type="protein sequence ID" value="PAF25015.1"/>
    <property type="molecule type" value="Genomic_DNA"/>
</dbReference>
<proteinExistence type="predicted"/>
<dbReference type="Gene3D" id="1.10.10.60">
    <property type="entry name" value="Homeodomain-like"/>
    <property type="match status" value="2"/>
</dbReference>
<keyword evidence="5" id="KW-0805">Transcription regulation</keyword>
<dbReference type="GO" id="GO:0005737">
    <property type="term" value="C:cytoplasm"/>
    <property type="evidence" value="ECO:0007669"/>
    <property type="project" value="UniProtKB-SubCell"/>
</dbReference>
<protein>
    <submittedName>
        <fullName evidence="11">DNA-binding response regulator</fullName>
    </submittedName>
</protein>
<keyword evidence="4" id="KW-0902">Two-component regulatory system</keyword>
<evidence type="ECO:0000256" key="6">
    <source>
        <dbReference type="ARBA" id="ARBA00023125"/>
    </source>
</evidence>
<dbReference type="Pfam" id="PF00072">
    <property type="entry name" value="Response_reg"/>
    <property type="match status" value="1"/>
</dbReference>
<dbReference type="InterPro" id="IPR009057">
    <property type="entry name" value="Homeodomain-like_sf"/>
</dbReference>
<dbReference type="GO" id="GO:0003700">
    <property type="term" value="F:DNA-binding transcription factor activity"/>
    <property type="evidence" value="ECO:0007669"/>
    <property type="project" value="InterPro"/>
</dbReference>
<keyword evidence="3 8" id="KW-0597">Phosphoprotein</keyword>
<evidence type="ECO:0000313" key="11">
    <source>
        <dbReference type="EMBL" id="PAE88686.1"/>
    </source>
</evidence>
<dbReference type="SUPFAM" id="SSF46689">
    <property type="entry name" value="Homeodomain-like"/>
    <property type="match status" value="1"/>
</dbReference>
<dbReference type="InterPro" id="IPR051552">
    <property type="entry name" value="HptR"/>
</dbReference>
<dbReference type="PANTHER" id="PTHR42713:SF3">
    <property type="entry name" value="TRANSCRIPTIONAL REGULATORY PROTEIN HPTR"/>
    <property type="match status" value="1"/>
</dbReference>
<evidence type="ECO:0000256" key="5">
    <source>
        <dbReference type="ARBA" id="ARBA00023015"/>
    </source>
</evidence>
<evidence type="ECO:0000313" key="12">
    <source>
        <dbReference type="EMBL" id="PAF25015.1"/>
    </source>
</evidence>
<evidence type="ECO:0000259" key="10">
    <source>
        <dbReference type="PROSITE" id="PS50110"/>
    </source>
</evidence>
<dbReference type="GeneID" id="86927958"/>
<feature type="domain" description="Response regulatory" evidence="10">
    <location>
        <begin position="3"/>
        <end position="119"/>
    </location>
</feature>
<keyword evidence="2" id="KW-0963">Cytoplasm</keyword>
<accession>A0A268NYU0</accession>
<sequence>MLKVAIVEDEPILLKGLLYRVDWLSNDCTVVGAAEDGAEGLNLIKQTKPDIIITDIRMPFKDGLAMLKEAKADHSFEAIILSGFGEFDYAKQAITIGVHDYLLKPVDMHELEATLQKLVQKLQAQKSNDHLTKQTKVYSHLLDLGRGSHSTYVAEIMDFIKKHYHEKVTLKAASNEIGLSTVSLNDKLKEKTGYSFNELVTRYRLTKAISLLQDEKLLIYEVAEKTGFSDYKYFSQVFKKYTGMSPKQFCGK</sequence>
<dbReference type="InterPro" id="IPR020449">
    <property type="entry name" value="Tscrpt_reg_AraC-type_HTH"/>
</dbReference>
<dbReference type="Proteomes" id="UP000216207">
    <property type="component" value="Unassembled WGS sequence"/>
</dbReference>
<comment type="subcellular location">
    <subcellularLocation>
        <location evidence="1">Cytoplasm</location>
    </subcellularLocation>
</comment>
<keyword evidence="6 11" id="KW-0238">DNA-binding</keyword>
<name>A0A268NYU0_SHOCL</name>
<evidence type="ECO:0000256" key="8">
    <source>
        <dbReference type="PROSITE-ProRule" id="PRU00169"/>
    </source>
</evidence>
<dbReference type="GO" id="GO:0000160">
    <property type="term" value="P:phosphorelay signal transduction system"/>
    <property type="evidence" value="ECO:0007669"/>
    <property type="project" value="UniProtKB-KW"/>
</dbReference>
<comment type="caution">
    <text evidence="11">The sequence shown here is derived from an EMBL/GenBank/DDBJ whole genome shotgun (WGS) entry which is preliminary data.</text>
</comment>
<dbReference type="Pfam" id="PF12833">
    <property type="entry name" value="HTH_18"/>
    <property type="match status" value="1"/>
</dbReference>
<evidence type="ECO:0000256" key="3">
    <source>
        <dbReference type="ARBA" id="ARBA00022553"/>
    </source>
</evidence>
<dbReference type="RefSeq" id="WP_011248484.1">
    <property type="nucleotide sequence ID" value="NZ_BOQQ01000012.1"/>
</dbReference>
<dbReference type="InterPro" id="IPR001789">
    <property type="entry name" value="Sig_transdc_resp-reg_receiver"/>
</dbReference>
<evidence type="ECO:0000256" key="7">
    <source>
        <dbReference type="ARBA" id="ARBA00023163"/>
    </source>
</evidence>
<dbReference type="InterPro" id="IPR018060">
    <property type="entry name" value="HTH_AraC"/>
</dbReference>
<dbReference type="PANTHER" id="PTHR42713">
    <property type="entry name" value="HISTIDINE KINASE-RELATED"/>
    <property type="match status" value="1"/>
</dbReference>
<dbReference type="PROSITE" id="PS50110">
    <property type="entry name" value="RESPONSE_REGULATORY"/>
    <property type="match status" value="1"/>
</dbReference>
<dbReference type="AlphaFoldDB" id="A0A268NYU0"/>
<dbReference type="SMART" id="SM00448">
    <property type="entry name" value="REC"/>
    <property type="match status" value="1"/>
</dbReference>
<gene>
    <name evidence="12" type="ORF">CHH61_15605</name>
    <name evidence="11" type="ORF">CHH72_11970</name>
</gene>
<dbReference type="EMBL" id="NPCC01000013">
    <property type="protein sequence ID" value="PAE88686.1"/>
    <property type="molecule type" value="Genomic_DNA"/>
</dbReference>
<dbReference type="PROSITE" id="PS01124">
    <property type="entry name" value="HTH_ARAC_FAMILY_2"/>
    <property type="match status" value="1"/>
</dbReference>
<dbReference type="InterPro" id="IPR018062">
    <property type="entry name" value="HTH_AraC-typ_CS"/>
</dbReference>
<dbReference type="CDD" id="cd17536">
    <property type="entry name" value="REC_YesN-like"/>
    <property type="match status" value="1"/>
</dbReference>
<evidence type="ECO:0000256" key="1">
    <source>
        <dbReference type="ARBA" id="ARBA00004496"/>
    </source>
</evidence>
<reference evidence="13 14" key="1">
    <citation type="submission" date="2017-07" db="EMBL/GenBank/DDBJ databases">
        <title>Isolation and whole genome analysis of endospore-forming bacteria from heroin.</title>
        <authorList>
            <person name="Kalinowski J."/>
            <person name="Ahrens B."/>
            <person name="Al-Dilaimi A."/>
            <person name="Winkler A."/>
            <person name="Wibberg D."/>
            <person name="Schleenbecker U."/>
            <person name="Ruckert C."/>
            <person name="Wolfel R."/>
            <person name="Grass G."/>
        </authorList>
    </citation>
    <scope>NUCLEOTIDE SEQUENCE [LARGE SCALE GENOMIC DNA]</scope>
    <source>
        <strain evidence="12 13">7523-2</strain>
        <strain evidence="11 14">7539</strain>
    </source>
</reference>
<feature type="modified residue" description="4-aspartylphosphate" evidence="8">
    <location>
        <position position="55"/>
    </location>
</feature>
<dbReference type="PRINTS" id="PR00032">
    <property type="entry name" value="HTHARAC"/>
</dbReference>
<dbReference type="PROSITE" id="PS00041">
    <property type="entry name" value="HTH_ARAC_FAMILY_1"/>
    <property type="match status" value="1"/>
</dbReference>
<evidence type="ECO:0000259" key="9">
    <source>
        <dbReference type="PROSITE" id="PS01124"/>
    </source>
</evidence>
<organism evidence="11 14">
    <name type="scientific">Shouchella clausii</name>
    <name type="common">Alkalihalobacillus clausii</name>
    <dbReference type="NCBI Taxonomy" id="79880"/>
    <lineage>
        <taxon>Bacteria</taxon>
        <taxon>Bacillati</taxon>
        <taxon>Bacillota</taxon>
        <taxon>Bacilli</taxon>
        <taxon>Bacillales</taxon>
        <taxon>Bacillaceae</taxon>
        <taxon>Shouchella</taxon>
    </lineage>
</organism>
<keyword evidence="7" id="KW-0804">Transcription</keyword>
<feature type="domain" description="HTH araC/xylS-type" evidence="9">
    <location>
        <begin position="154"/>
        <end position="252"/>
    </location>
</feature>
<evidence type="ECO:0000256" key="4">
    <source>
        <dbReference type="ARBA" id="ARBA00023012"/>
    </source>
</evidence>
<dbReference type="OMA" id="GYQNACH"/>